<dbReference type="SMR" id="F0JJT3"/>
<evidence type="ECO:0000256" key="2">
    <source>
        <dbReference type="SAM" id="SignalP"/>
    </source>
</evidence>
<keyword evidence="2" id="KW-0732">Signal</keyword>
<gene>
    <name evidence="3" type="ORF">DND132_2979</name>
</gene>
<feature type="signal peptide" evidence="2">
    <location>
        <begin position="1"/>
        <end position="20"/>
    </location>
</feature>
<dbReference type="Proteomes" id="UP000007845">
    <property type="component" value="Chromosome"/>
</dbReference>
<feature type="compositionally biased region" description="Polar residues" evidence="1">
    <location>
        <begin position="72"/>
        <end position="81"/>
    </location>
</feature>
<evidence type="ECO:0000313" key="4">
    <source>
        <dbReference type="Proteomes" id="UP000007845"/>
    </source>
</evidence>
<protein>
    <recommendedName>
        <fullName evidence="5">DUF2147 domain-containing protein</fullName>
    </recommendedName>
</protein>
<evidence type="ECO:0008006" key="5">
    <source>
        <dbReference type="Google" id="ProtNLM"/>
    </source>
</evidence>
<evidence type="ECO:0000313" key="3">
    <source>
        <dbReference type="EMBL" id="EGB16182.1"/>
    </source>
</evidence>
<name>F0JJT3_9BACT</name>
<dbReference type="RefSeq" id="WP_014323606.1">
    <property type="nucleotide sequence ID" value="NC_016803.1"/>
</dbReference>
<feature type="compositionally biased region" description="Basic and acidic residues" evidence="1">
    <location>
        <begin position="35"/>
        <end position="54"/>
    </location>
</feature>
<feature type="chain" id="PRO_5003255194" description="DUF2147 domain-containing protein" evidence="2">
    <location>
        <begin position="21"/>
        <end position="81"/>
    </location>
</feature>
<sequence length="81" mass="8898" precursor="true">MKKILLATVLTLVMLSPAWAADVRFPPGSWLVASKQEDGRNGNAKSRQEEEKKPSTVIIKGKGGKVTGVEQDPQQRPSKKR</sequence>
<accession>F0JJT3</accession>
<reference evidence="3 4" key="1">
    <citation type="journal article" date="2011" name="J. Bacteriol.">
        <title>Genome sequence of the mercury-methylating strain Desulfovibrio desulfuricans ND132.</title>
        <authorList>
            <person name="Brown S.D."/>
            <person name="Gilmour C.C."/>
            <person name="Kucken A.M."/>
            <person name="Wall J.D."/>
            <person name="Elias D.A."/>
            <person name="Brandt C.C."/>
            <person name="Podar M."/>
            <person name="Chertkov O."/>
            <person name="Held B."/>
            <person name="Bruce D.C."/>
            <person name="Detter J.C."/>
            <person name="Tapia R."/>
            <person name="Han C.S."/>
            <person name="Goodwin L.A."/>
            <person name="Cheng J.F."/>
            <person name="Pitluck S."/>
            <person name="Woyke T."/>
            <person name="Mikhailova N."/>
            <person name="Ivanova N.N."/>
            <person name="Han J."/>
            <person name="Lucas S."/>
            <person name="Lapidus A.L."/>
            <person name="Land M.L."/>
            <person name="Hauser L.J."/>
            <person name="Palumbo A.V."/>
        </authorList>
    </citation>
    <scope>NUCLEOTIDE SEQUENCE [LARGE SCALE GENOMIC DNA]</scope>
    <source>
        <strain evidence="3 4">ND132</strain>
    </source>
</reference>
<dbReference type="KEGG" id="ddn:DND132_2979"/>
<dbReference type="HOGENOM" id="CLU_2568243_0_0_7"/>
<feature type="region of interest" description="Disordered" evidence="1">
    <location>
        <begin position="33"/>
        <end position="81"/>
    </location>
</feature>
<proteinExistence type="predicted"/>
<keyword evidence="4" id="KW-1185">Reference proteome</keyword>
<dbReference type="OrthoDB" id="10012481at2"/>
<organism evidence="3 4">
    <name type="scientific">Pseudodesulfovibrio mercurii</name>
    <dbReference type="NCBI Taxonomy" id="641491"/>
    <lineage>
        <taxon>Bacteria</taxon>
        <taxon>Pseudomonadati</taxon>
        <taxon>Thermodesulfobacteriota</taxon>
        <taxon>Desulfovibrionia</taxon>
        <taxon>Desulfovibrionales</taxon>
        <taxon>Desulfovibrionaceae</taxon>
    </lineage>
</organism>
<evidence type="ECO:0000256" key="1">
    <source>
        <dbReference type="SAM" id="MobiDB-lite"/>
    </source>
</evidence>
<dbReference type="EMBL" id="CP003220">
    <property type="protein sequence ID" value="EGB16182.1"/>
    <property type="molecule type" value="Genomic_DNA"/>
</dbReference>
<dbReference type="AlphaFoldDB" id="F0JJT3"/>